<feature type="compositionally biased region" description="Basic and acidic residues" evidence="1">
    <location>
        <begin position="268"/>
        <end position="285"/>
    </location>
</feature>
<name>A0AAD5Y9I0_9APHY</name>
<evidence type="ECO:0000313" key="3">
    <source>
        <dbReference type="Proteomes" id="UP001212997"/>
    </source>
</evidence>
<feature type="compositionally biased region" description="Low complexity" evidence="1">
    <location>
        <begin position="65"/>
        <end position="90"/>
    </location>
</feature>
<keyword evidence="3" id="KW-1185">Reference proteome</keyword>
<proteinExistence type="predicted"/>
<organism evidence="2 3">
    <name type="scientific">Meripilus lineatus</name>
    <dbReference type="NCBI Taxonomy" id="2056292"/>
    <lineage>
        <taxon>Eukaryota</taxon>
        <taxon>Fungi</taxon>
        <taxon>Dikarya</taxon>
        <taxon>Basidiomycota</taxon>
        <taxon>Agaricomycotina</taxon>
        <taxon>Agaricomycetes</taxon>
        <taxon>Polyporales</taxon>
        <taxon>Meripilaceae</taxon>
        <taxon>Meripilus</taxon>
    </lineage>
</organism>
<dbReference type="Proteomes" id="UP001212997">
    <property type="component" value="Unassembled WGS sequence"/>
</dbReference>
<sequence>MAHKRSSSRFLGGLRSHFGTKSTSNPFGNGNLIASYSSPEVSLLRYNVIPSRTIVQDSFETFSYPSTSTSHSTISGSSSSSFEPSTSLSSGKLLNGGDSTDEISASLRYSSWRYNHMDDQTLPPSPFEYLKKGPKFRFLNFWNTFARSFYSLLPHTLWEKIILIAFLAYLTIFLRALIGQGGSLHQANCRDILIGLEGNYTQLATIKALPAFVNTGTLEPNGTAASRQPGVVPKTNETLAGNYQLVEQVLSGEIIPIPTSANTSGASEKYETARDSADPTRADVN</sequence>
<dbReference type="EMBL" id="JANAWD010000689">
    <property type="protein sequence ID" value="KAJ3476601.1"/>
    <property type="molecule type" value="Genomic_DNA"/>
</dbReference>
<dbReference type="AlphaFoldDB" id="A0AAD5Y9I0"/>
<evidence type="ECO:0000256" key="1">
    <source>
        <dbReference type="SAM" id="MobiDB-lite"/>
    </source>
</evidence>
<feature type="region of interest" description="Disordered" evidence="1">
    <location>
        <begin position="258"/>
        <end position="285"/>
    </location>
</feature>
<protein>
    <submittedName>
        <fullName evidence="2">Uncharacterized protein</fullName>
    </submittedName>
</protein>
<accession>A0AAD5Y9I0</accession>
<reference evidence="2" key="1">
    <citation type="submission" date="2022-07" db="EMBL/GenBank/DDBJ databases">
        <title>Genome Sequence of Physisporinus lineatus.</title>
        <authorList>
            <person name="Buettner E."/>
        </authorList>
    </citation>
    <scope>NUCLEOTIDE SEQUENCE</scope>
    <source>
        <strain evidence="2">VT162</strain>
    </source>
</reference>
<evidence type="ECO:0000313" key="2">
    <source>
        <dbReference type="EMBL" id="KAJ3476601.1"/>
    </source>
</evidence>
<gene>
    <name evidence="2" type="ORF">NLI96_g11048</name>
</gene>
<comment type="caution">
    <text evidence="2">The sequence shown here is derived from an EMBL/GenBank/DDBJ whole genome shotgun (WGS) entry which is preliminary data.</text>
</comment>
<feature type="region of interest" description="Disordered" evidence="1">
    <location>
        <begin position="65"/>
        <end position="94"/>
    </location>
</feature>